<dbReference type="Proteomes" id="UP000811255">
    <property type="component" value="Unassembled WGS sequence"/>
</dbReference>
<dbReference type="PANTHER" id="PTHR16320">
    <property type="entry name" value="SPHINGOMYELINASE FAMILY MEMBER"/>
    <property type="match status" value="1"/>
</dbReference>
<dbReference type="EMBL" id="JAHFVK010000002">
    <property type="protein sequence ID" value="MBT2134847.1"/>
    <property type="molecule type" value="Genomic_DNA"/>
</dbReference>
<organism evidence="2 3">
    <name type="scientific">Croceibacterium selenioxidans</name>
    <dbReference type="NCBI Taxonomy" id="2838833"/>
    <lineage>
        <taxon>Bacteria</taxon>
        <taxon>Pseudomonadati</taxon>
        <taxon>Pseudomonadota</taxon>
        <taxon>Alphaproteobacteria</taxon>
        <taxon>Sphingomonadales</taxon>
        <taxon>Erythrobacteraceae</taxon>
        <taxon>Croceibacterium</taxon>
    </lineage>
</organism>
<dbReference type="SUPFAM" id="SSF56219">
    <property type="entry name" value="DNase I-like"/>
    <property type="match status" value="1"/>
</dbReference>
<dbReference type="PROSITE" id="PS51257">
    <property type="entry name" value="PROKAR_LIPOPROTEIN"/>
    <property type="match status" value="1"/>
</dbReference>
<dbReference type="InterPro" id="IPR005135">
    <property type="entry name" value="Endo/exonuclease/phosphatase"/>
</dbReference>
<dbReference type="InterPro" id="IPR038772">
    <property type="entry name" value="Sph/SMPD2-like"/>
</dbReference>
<dbReference type="RefSeq" id="WP_214536462.1">
    <property type="nucleotide sequence ID" value="NZ_JAHFVK010000002.1"/>
</dbReference>
<dbReference type="Gene3D" id="3.60.10.10">
    <property type="entry name" value="Endonuclease/exonuclease/phosphatase"/>
    <property type="match status" value="1"/>
</dbReference>
<keyword evidence="2" id="KW-0540">Nuclease</keyword>
<keyword evidence="3" id="KW-1185">Reference proteome</keyword>
<accession>A0ABS5W6W2</accession>
<name>A0ABS5W6W2_9SPHN</name>
<dbReference type="GO" id="GO:0004519">
    <property type="term" value="F:endonuclease activity"/>
    <property type="evidence" value="ECO:0007669"/>
    <property type="project" value="UniProtKB-KW"/>
</dbReference>
<protein>
    <submittedName>
        <fullName evidence="2">Endonuclease/exonuclease/phosphatase family protein</fullName>
    </submittedName>
</protein>
<feature type="domain" description="Endonuclease/exonuclease/phosphatase" evidence="1">
    <location>
        <begin position="53"/>
        <end position="277"/>
    </location>
</feature>
<keyword evidence="2" id="KW-0255">Endonuclease</keyword>
<gene>
    <name evidence="2" type="ORF">KK137_10920</name>
</gene>
<sequence length="363" mass="39599">MVKPSLSLLVALGMLSGCSSLPPESSVECLDATRPHIRLSEDGKTAFTEIDVLTYNIEGLPWPARTNRGPYLEEIGKRLAAFRSSGEGPDIIVFQEVFSGDAADAVLSAGYRSIVVGPRRRSEQAPNTQGALPGRRNIFKGEIGLNVMSAGLVIATDFPIVAANYVPYASRSCAGFDCLSNKGVLYAEVAIPGVPGVVDVFTTHMNSQRASGVSEERHAAAHARQTNELAAFVSRSSPLTDPILIGGDFNMRNSDVRHYTFDRISPLGNVHRYCSENRDKCDVRQDWEHEDQWRRVQNLHLYQSGNVVQVRPLRVEGMFDGGPSGPVLSDHNGFRVVYELSWPASETDLPPTCAWSPTTALAL</sequence>
<reference evidence="2 3" key="1">
    <citation type="submission" date="2021-05" db="EMBL/GenBank/DDBJ databases">
        <title>Croceibacterium sp. LX-88 genome sequence.</title>
        <authorList>
            <person name="Luo X."/>
        </authorList>
    </citation>
    <scope>NUCLEOTIDE SEQUENCE [LARGE SCALE GENOMIC DNA]</scope>
    <source>
        <strain evidence="2 3">LX-88</strain>
    </source>
</reference>
<evidence type="ECO:0000313" key="2">
    <source>
        <dbReference type="EMBL" id="MBT2134847.1"/>
    </source>
</evidence>
<proteinExistence type="predicted"/>
<evidence type="ECO:0000259" key="1">
    <source>
        <dbReference type="Pfam" id="PF03372"/>
    </source>
</evidence>
<dbReference type="PANTHER" id="PTHR16320:SF23">
    <property type="entry name" value="SPHINGOMYELINASE C 1"/>
    <property type="match status" value="1"/>
</dbReference>
<keyword evidence="2" id="KW-0378">Hydrolase</keyword>
<evidence type="ECO:0000313" key="3">
    <source>
        <dbReference type="Proteomes" id="UP000811255"/>
    </source>
</evidence>
<dbReference type="Pfam" id="PF03372">
    <property type="entry name" value="Exo_endo_phos"/>
    <property type="match status" value="1"/>
</dbReference>
<dbReference type="InterPro" id="IPR036691">
    <property type="entry name" value="Endo/exonu/phosph_ase_sf"/>
</dbReference>
<comment type="caution">
    <text evidence="2">The sequence shown here is derived from an EMBL/GenBank/DDBJ whole genome shotgun (WGS) entry which is preliminary data.</text>
</comment>